<dbReference type="AlphaFoldDB" id="A0A2T5ZVM9"/>
<name>A0A2T5ZVM9_9RHOB</name>
<reference evidence="1 2" key="1">
    <citation type="submission" date="2018-04" db="EMBL/GenBank/DDBJ databases">
        <title>Genomic Encyclopedia of Archaeal and Bacterial Type Strains, Phase II (KMG-II): from individual species to whole genera.</title>
        <authorList>
            <person name="Goeker M."/>
        </authorList>
    </citation>
    <scope>NUCLEOTIDE SEQUENCE [LARGE SCALE GENOMIC DNA]</scope>
    <source>
        <strain evidence="1 2">DSM 21823</strain>
    </source>
</reference>
<proteinExistence type="predicted"/>
<evidence type="ECO:0000313" key="1">
    <source>
        <dbReference type="EMBL" id="PTX35626.1"/>
    </source>
</evidence>
<accession>A0A2T5ZVM9</accession>
<dbReference type="Gene3D" id="3.30.420.240">
    <property type="match status" value="1"/>
</dbReference>
<dbReference type="EMBL" id="QBKP01000071">
    <property type="protein sequence ID" value="PTX35626.1"/>
    <property type="molecule type" value="Genomic_DNA"/>
</dbReference>
<feature type="non-terminal residue" evidence="1">
    <location>
        <position position="1"/>
    </location>
</feature>
<gene>
    <name evidence="1" type="ORF">C8N34_1711</name>
</gene>
<evidence type="ECO:0000313" key="2">
    <source>
        <dbReference type="Proteomes" id="UP000244224"/>
    </source>
</evidence>
<dbReference type="Proteomes" id="UP000244224">
    <property type="component" value="Unassembled WGS sequence"/>
</dbReference>
<protein>
    <submittedName>
        <fullName evidence="1">Uncharacterized protein</fullName>
    </submittedName>
</protein>
<keyword evidence="2" id="KW-1185">Reference proteome</keyword>
<sequence length="207" mass="23126">ADLSTVSLLAIEAGLKRREALALEMRNVPGDEQKRVVGMILDHVRSRLVGAAFDATGMGWTVAEDMGRRFGLKEDPEGPGLVWAIKFSEEWYRLQMPPLKAAFEDDHIALIADSEHVSDLRMVKLIRGIPRVPPVREGEKGRKRHGDYAIALALAYFASRMRWVEYGYVPVPVHDQRVGHNGGPAMFESEAEGWWRGPLGARLRGSI</sequence>
<organism evidence="1 2">
    <name type="scientific">Gemmobacter caeni</name>
    <dbReference type="NCBI Taxonomy" id="589035"/>
    <lineage>
        <taxon>Bacteria</taxon>
        <taxon>Pseudomonadati</taxon>
        <taxon>Pseudomonadota</taxon>
        <taxon>Alphaproteobacteria</taxon>
        <taxon>Rhodobacterales</taxon>
        <taxon>Paracoccaceae</taxon>
        <taxon>Gemmobacter</taxon>
    </lineage>
</organism>
<comment type="caution">
    <text evidence="1">The sequence shown here is derived from an EMBL/GenBank/DDBJ whole genome shotgun (WGS) entry which is preliminary data.</text>
</comment>